<dbReference type="InterPro" id="IPR016181">
    <property type="entry name" value="Acyl_CoA_acyltransferase"/>
</dbReference>
<evidence type="ECO:0000259" key="3">
    <source>
        <dbReference type="PROSITE" id="PS51186"/>
    </source>
</evidence>
<accession>A0A1J9PAC8</accession>
<evidence type="ECO:0000313" key="4">
    <source>
        <dbReference type="EMBL" id="OJD12906.1"/>
    </source>
</evidence>
<evidence type="ECO:0000313" key="5">
    <source>
        <dbReference type="Proteomes" id="UP000182235"/>
    </source>
</evidence>
<dbReference type="CDD" id="cd04301">
    <property type="entry name" value="NAT_SF"/>
    <property type="match status" value="1"/>
</dbReference>
<dbReference type="InterPro" id="IPR051016">
    <property type="entry name" value="Diverse_Substrate_AcTransf"/>
</dbReference>
<dbReference type="GO" id="GO:0008080">
    <property type="term" value="F:N-acetyltransferase activity"/>
    <property type="evidence" value="ECO:0007669"/>
    <property type="project" value="UniProtKB-ARBA"/>
</dbReference>
<dbReference type="Proteomes" id="UP000182235">
    <property type="component" value="Unassembled WGS sequence"/>
</dbReference>
<dbReference type="STRING" id="1447872.A0A1J9PAC8"/>
<dbReference type="FunFam" id="3.40.630.30:FF:000086">
    <property type="entry name" value="Acetyltransferase, GNAT family, putative"/>
    <property type="match status" value="1"/>
</dbReference>
<dbReference type="Pfam" id="PF00583">
    <property type="entry name" value="Acetyltransf_1"/>
    <property type="match status" value="1"/>
</dbReference>
<protein>
    <recommendedName>
        <fullName evidence="3">N-acetyltransferase domain-containing protein</fullName>
    </recommendedName>
</protein>
<dbReference type="PANTHER" id="PTHR10545">
    <property type="entry name" value="DIAMINE N-ACETYLTRANSFERASE"/>
    <property type="match status" value="1"/>
</dbReference>
<dbReference type="PROSITE" id="PS51186">
    <property type="entry name" value="GNAT"/>
    <property type="match status" value="1"/>
</dbReference>
<name>A0A1J9PAC8_9EURO</name>
<organism evidence="4 5">
    <name type="scientific">Emergomyces pasteurianus Ep9510</name>
    <dbReference type="NCBI Taxonomy" id="1447872"/>
    <lineage>
        <taxon>Eukaryota</taxon>
        <taxon>Fungi</taxon>
        <taxon>Dikarya</taxon>
        <taxon>Ascomycota</taxon>
        <taxon>Pezizomycotina</taxon>
        <taxon>Eurotiomycetes</taxon>
        <taxon>Eurotiomycetidae</taxon>
        <taxon>Onygenales</taxon>
        <taxon>Ajellomycetaceae</taxon>
        <taxon>Emergomyces</taxon>
    </lineage>
</organism>
<reference evidence="4 5" key="1">
    <citation type="submission" date="2015-07" db="EMBL/GenBank/DDBJ databases">
        <title>Emmonsia species relationships and genome sequence.</title>
        <authorList>
            <consortium name="The Broad Institute Genomics Platform"/>
            <person name="Cuomo C.A."/>
            <person name="Munoz J.F."/>
            <person name="Imamovic A."/>
            <person name="Priest M.E."/>
            <person name="Young S."/>
            <person name="Clay O.K."/>
            <person name="McEwen J.G."/>
        </authorList>
    </citation>
    <scope>NUCLEOTIDE SEQUENCE [LARGE SCALE GENOMIC DNA]</scope>
    <source>
        <strain evidence="4 5">UAMH 9510</strain>
    </source>
</reference>
<keyword evidence="2" id="KW-0012">Acyltransferase</keyword>
<dbReference type="EMBL" id="LGRN01000353">
    <property type="protein sequence ID" value="OJD12906.1"/>
    <property type="molecule type" value="Genomic_DNA"/>
</dbReference>
<keyword evidence="1" id="KW-0808">Transferase</keyword>
<gene>
    <name evidence="4" type="ORF">AJ78_06570</name>
</gene>
<dbReference type="Gene3D" id="3.40.630.30">
    <property type="match status" value="1"/>
</dbReference>
<dbReference type="OrthoDB" id="7305308at2759"/>
<comment type="caution">
    <text evidence="4">The sequence shown here is derived from an EMBL/GenBank/DDBJ whole genome shotgun (WGS) entry which is preliminary data.</text>
</comment>
<feature type="domain" description="N-acetyltransferase" evidence="3">
    <location>
        <begin position="27"/>
        <end position="198"/>
    </location>
</feature>
<keyword evidence="5" id="KW-1185">Reference proteome</keyword>
<dbReference type="PANTHER" id="PTHR10545:SF29">
    <property type="entry name" value="GH14572P-RELATED"/>
    <property type="match status" value="1"/>
</dbReference>
<evidence type="ECO:0000256" key="2">
    <source>
        <dbReference type="ARBA" id="ARBA00023315"/>
    </source>
</evidence>
<evidence type="ECO:0000256" key="1">
    <source>
        <dbReference type="ARBA" id="ARBA00022679"/>
    </source>
</evidence>
<dbReference type="AlphaFoldDB" id="A0A1J9PAC8"/>
<proteinExistence type="predicted"/>
<dbReference type="InterPro" id="IPR000182">
    <property type="entry name" value="GNAT_dom"/>
</dbReference>
<dbReference type="SUPFAM" id="SSF55729">
    <property type="entry name" value="Acyl-CoA N-acyltransferases (Nat)"/>
    <property type="match status" value="1"/>
</dbReference>
<sequence length="204" mass="22580">MVIARSVLDQLENFSPPSTIANMADQPLIRFATEDDIPTIFRFIQELAAYENASHEVEATVDSLRATLSFPSSPPKCSGTYTLLVSSPATPENPTPPPAGMAMYFYNYSTWRSAPGIYLEDLYVLPEQRGKGYGLALLRRLAAEVCRVGGKRLEWSVLRWNEPSINFYTSESVGAKGMEEWMKMMVDGDALTKLAAADRSLNGL</sequence>